<name>E1ZT71_CHLVA</name>
<protein>
    <submittedName>
        <fullName evidence="2">Uncharacterized protein</fullName>
    </submittedName>
</protein>
<reference evidence="2 3" key="1">
    <citation type="journal article" date="2010" name="Plant Cell">
        <title>The Chlorella variabilis NC64A genome reveals adaptation to photosymbiosis, coevolution with viruses, and cryptic sex.</title>
        <authorList>
            <person name="Blanc G."/>
            <person name="Duncan G."/>
            <person name="Agarkova I."/>
            <person name="Borodovsky M."/>
            <person name="Gurnon J."/>
            <person name="Kuo A."/>
            <person name="Lindquist E."/>
            <person name="Lucas S."/>
            <person name="Pangilinan J."/>
            <person name="Polle J."/>
            <person name="Salamov A."/>
            <person name="Terry A."/>
            <person name="Yamada T."/>
            <person name="Dunigan D.D."/>
            <person name="Grigoriev I.V."/>
            <person name="Claverie J.M."/>
            <person name="Van Etten J.L."/>
        </authorList>
    </citation>
    <scope>NUCLEOTIDE SEQUENCE [LARGE SCALE GENOMIC DNA]</scope>
    <source>
        <strain evidence="2 3">NC64A</strain>
    </source>
</reference>
<feature type="transmembrane region" description="Helical" evidence="1">
    <location>
        <begin position="13"/>
        <end position="32"/>
    </location>
</feature>
<keyword evidence="1" id="KW-0472">Membrane</keyword>
<organism evidence="3">
    <name type="scientific">Chlorella variabilis</name>
    <name type="common">Green alga</name>
    <dbReference type="NCBI Taxonomy" id="554065"/>
    <lineage>
        <taxon>Eukaryota</taxon>
        <taxon>Viridiplantae</taxon>
        <taxon>Chlorophyta</taxon>
        <taxon>core chlorophytes</taxon>
        <taxon>Trebouxiophyceae</taxon>
        <taxon>Chlorellales</taxon>
        <taxon>Chlorellaceae</taxon>
        <taxon>Chlorella clade</taxon>
        <taxon>Chlorella</taxon>
    </lineage>
</organism>
<gene>
    <name evidence="2" type="ORF">CHLNCDRAFT_141626</name>
</gene>
<sequence length="90" mass="10311">MAAGSFRWVRSEVYPLIAVVVVGGVLSIYSMARHLWTNPEVFPTKAYRQEGVPETPESSERAKGYEQAIFRALQQGRRQPEDERPNTRIF</sequence>
<dbReference type="InterPro" id="IPR010530">
    <property type="entry name" value="B12D"/>
</dbReference>
<proteinExistence type="predicted"/>
<dbReference type="KEGG" id="cvr:CHLNCDRAFT_141626"/>
<evidence type="ECO:0000313" key="3">
    <source>
        <dbReference type="Proteomes" id="UP000008141"/>
    </source>
</evidence>
<evidence type="ECO:0000313" key="2">
    <source>
        <dbReference type="EMBL" id="EFN50978.1"/>
    </source>
</evidence>
<dbReference type="AlphaFoldDB" id="E1ZT71"/>
<dbReference type="EMBL" id="GL433870">
    <property type="protein sequence ID" value="EFN50978.1"/>
    <property type="molecule type" value="Genomic_DNA"/>
</dbReference>
<dbReference type="GeneID" id="17350415"/>
<dbReference type="Pfam" id="PF06522">
    <property type="entry name" value="B12D"/>
    <property type="match status" value="1"/>
</dbReference>
<dbReference type="OrthoDB" id="508928at2759"/>
<accession>E1ZT71</accession>
<dbReference type="PANTHER" id="PTHR33417">
    <property type="entry name" value="G-BOX BINDING PROTEIN"/>
    <property type="match status" value="1"/>
</dbReference>
<keyword evidence="1" id="KW-0812">Transmembrane</keyword>
<dbReference type="Proteomes" id="UP000008141">
    <property type="component" value="Unassembled WGS sequence"/>
</dbReference>
<dbReference type="RefSeq" id="XP_005843080.1">
    <property type="nucleotide sequence ID" value="XM_005843018.1"/>
</dbReference>
<dbReference type="InParanoid" id="E1ZT71"/>
<evidence type="ECO:0000256" key="1">
    <source>
        <dbReference type="SAM" id="Phobius"/>
    </source>
</evidence>
<keyword evidence="1" id="KW-1133">Transmembrane helix</keyword>
<keyword evidence="3" id="KW-1185">Reference proteome</keyword>